<feature type="chain" id="PRO_5014870764" evidence="1">
    <location>
        <begin position="24"/>
        <end position="303"/>
    </location>
</feature>
<protein>
    <submittedName>
        <fullName evidence="2">Lipase</fullName>
    </submittedName>
</protein>
<dbReference type="Gene3D" id="3.40.50.1820">
    <property type="entry name" value="alpha/beta hydrolase"/>
    <property type="match status" value="1"/>
</dbReference>
<sequence length="303" mass="32153">MKKKILIGFLATLLSVPTSGLFAGPLDGQCIALVHGILGFDDTQGLAGGLVKYWGGLDGYLRSQGAKVTTPGSSATNSIPTRASQIQSSVSTWMTANGCSKVHLMGHSQGGLVVRYMVSNLGFAGKTQTVTSINSLHQGAPMADIVLAAIPGWLQPFANSALSLLAKLVYRDGRPQDVIAMGKSLTVSYVKTFNSNSPNASGIKYYSYGSEMAWADLIQHPIMALTHPITWAGGLYYGLGGGNDGVVPLNSQKWGAWKGTPSSYWFATGIDHLQATNLAWSGQNYYDVQGWYLNIAKNAKAGL</sequence>
<evidence type="ECO:0000256" key="1">
    <source>
        <dbReference type="SAM" id="SignalP"/>
    </source>
</evidence>
<dbReference type="InterPro" id="IPR029058">
    <property type="entry name" value="AB_hydrolase_fold"/>
</dbReference>
<dbReference type="RefSeq" id="WP_100742116.1">
    <property type="nucleotide sequence ID" value="NZ_NPDW01000001.1"/>
</dbReference>
<reference evidence="2 3" key="1">
    <citation type="submission" date="2017-07" db="EMBL/GenBank/DDBJ databases">
        <title>Leptospira spp. isolated from tropical soils.</title>
        <authorList>
            <person name="Thibeaux R."/>
            <person name="Iraola G."/>
            <person name="Ferres I."/>
            <person name="Bierque E."/>
            <person name="Girault D."/>
            <person name="Soupe-Gilbert M.-E."/>
            <person name="Picardeau M."/>
            <person name="Goarant C."/>
        </authorList>
    </citation>
    <scope>NUCLEOTIDE SEQUENCE [LARGE SCALE GENOMIC DNA]</scope>
    <source>
        <strain evidence="2 3">FH2-B-A1</strain>
    </source>
</reference>
<comment type="caution">
    <text evidence="2">The sequence shown here is derived from an EMBL/GenBank/DDBJ whole genome shotgun (WGS) entry which is preliminary data.</text>
</comment>
<evidence type="ECO:0000313" key="3">
    <source>
        <dbReference type="Proteomes" id="UP000232145"/>
    </source>
</evidence>
<name>A0A2N0ALQ5_9LEPT</name>
<dbReference type="EMBL" id="NPDX01000001">
    <property type="protein sequence ID" value="PJZ85203.1"/>
    <property type="molecule type" value="Genomic_DNA"/>
</dbReference>
<dbReference type="Proteomes" id="UP000232145">
    <property type="component" value="Unassembled WGS sequence"/>
</dbReference>
<dbReference type="Pfam" id="PF02089">
    <property type="entry name" value="Palm_thioest"/>
    <property type="match status" value="1"/>
</dbReference>
<evidence type="ECO:0000313" key="2">
    <source>
        <dbReference type="EMBL" id="PJZ85203.1"/>
    </source>
</evidence>
<proteinExistence type="predicted"/>
<gene>
    <name evidence="2" type="ORF">CH364_02775</name>
</gene>
<organism evidence="2 3">
    <name type="scientific">Leptospira harrisiae</name>
    <dbReference type="NCBI Taxonomy" id="2023189"/>
    <lineage>
        <taxon>Bacteria</taxon>
        <taxon>Pseudomonadati</taxon>
        <taxon>Spirochaetota</taxon>
        <taxon>Spirochaetia</taxon>
        <taxon>Leptospirales</taxon>
        <taxon>Leptospiraceae</taxon>
        <taxon>Leptospira</taxon>
    </lineage>
</organism>
<keyword evidence="1" id="KW-0732">Signal</keyword>
<dbReference type="AlphaFoldDB" id="A0A2N0ALQ5"/>
<keyword evidence="3" id="KW-1185">Reference proteome</keyword>
<dbReference type="SUPFAM" id="SSF53474">
    <property type="entry name" value="alpha/beta-Hydrolases"/>
    <property type="match status" value="1"/>
</dbReference>
<accession>A0A2N0ALQ5</accession>
<dbReference type="OrthoDB" id="9765872at2"/>
<feature type="signal peptide" evidence="1">
    <location>
        <begin position="1"/>
        <end position="23"/>
    </location>
</feature>